<keyword evidence="5" id="KW-0735">Signal-anchor</keyword>
<dbReference type="EMBL" id="CP064815">
    <property type="protein sequence ID" value="QPG76938.1"/>
    <property type="molecule type" value="Genomic_DNA"/>
</dbReference>
<dbReference type="GO" id="GO:0000032">
    <property type="term" value="P:cell wall mannoprotein biosynthetic process"/>
    <property type="evidence" value="ECO:0007669"/>
    <property type="project" value="TreeGrafter"/>
</dbReference>
<dbReference type="GeneID" id="62197732"/>
<dbReference type="GO" id="GO:0016020">
    <property type="term" value="C:membrane"/>
    <property type="evidence" value="ECO:0007669"/>
    <property type="project" value="UniProtKB-SubCell"/>
</dbReference>
<keyword evidence="6" id="KW-0472">Membrane</keyword>
<feature type="transmembrane region" description="Helical" evidence="6">
    <location>
        <begin position="29"/>
        <end position="47"/>
    </location>
</feature>
<comment type="subcellular location">
    <subcellularLocation>
        <location evidence="1">Membrane</location>
        <topology evidence="1">Single-pass type II membrane protein</topology>
    </subcellularLocation>
</comment>
<name>A0A875S7K8_EENNA</name>
<keyword evidence="6" id="KW-1133">Transmembrane helix</keyword>
<organism evidence="7 8">
    <name type="scientific">Eeniella nana</name>
    <name type="common">Yeast</name>
    <name type="synonym">Brettanomyces nanus</name>
    <dbReference type="NCBI Taxonomy" id="13502"/>
    <lineage>
        <taxon>Eukaryota</taxon>
        <taxon>Fungi</taxon>
        <taxon>Dikarya</taxon>
        <taxon>Ascomycota</taxon>
        <taxon>Saccharomycotina</taxon>
        <taxon>Pichiomycetes</taxon>
        <taxon>Pichiales</taxon>
        <taxon>Pichiaceae</taxon>
        <taxon>Brettanomyces</taxon>
    </lineage>
</organism>
<evidence type="ECO:0000256" key="3">
    <source>
        <dbReference type="ARBA" id="ARBA00022676"/>
    </source>
</evidence>
<dbReference type="KEGG" id="bnn:FOA43_004332"/>
<keyword evidence="8" id="KW-1185">Reference proteome</keyword>
<evidence type="ECO:0000256" key="6">
    <source>
        <dbReference type="SAM" id="Phobius"/>
    </source>
</evidence>
<dbReference type="Proteomes" id="UP000662931">
    <property type="component" value="Chromosome 4"/>
</dbReference>
<dbReference type="RefSeq" id="XP_038780503.1">
    <property type="nucleotide sequence ID" value="XM_038924575.1"/>
</dbReference>
<dbReference type="PANTHER" id="PTHR31121:SF2">
    <property type="entry name" value="MANNOSYLTRANSFERASE KTR5-RELATED"/>
    <property type="match status" value="1"/>
</dbReference>
<evidence type="ECO:0000313" key="8">
    <source>
        <dbReference type="Proteomes" id="UP000662931"/>
    </source>
</evidence>
<comment type="similarity">
    <text evidence="2">Belongs to the glycosyltransferase 15 family.</text>
</comment>
<sequence length="572" mass="67466">MRPTHRCLLSLMNSPFRLIRLRFSSNVKVIAKFMILAIILSVIFGGWRYKVSLIDAGDLKNLDFSDQYSRKMLKALPMNRRPIKSHVDSVFESGCRDVLEEAKKTRANAAFVVLTRNSELQGVLSSMKSMERHFNQWFNYPWIFLNDERFTLQFKKEVRKVSSGKVKFGVIPNLRWHMPAEKSDPIEFSEAIEEQGDRGIMYGSMPAYHRMCRFYSGYFFDHNLVQKLDWYWRVEPDVDFYCDITYDPFREMEAHGKKYGFTVMIKELLNTVPNLFRYTLAYSKKNNITLPDSWSLFAKDFDFVRGVNEQYYRDIGKKEQFWSRLQQRIPLLRAQQSLKENKDELDEYSLKALSSLSNPSRLRNVPRDRFDNFEYNLCHFWSNFEIARTDIFRSKEYRDYFEFLEQSGGFYVERWGDAPIHSLALGLFLNQSEIHYFRDVGYRHSTLRHCPLNSPHQLEYQRSPRYTNGYGKSEEEYWTNYDKPLEDPDIGTGCRCSCPSDPAEIENSDSSCISVWAMLADSQRGSKKLLDLDRIEKEAVGYYEEYISEHAGGDKKWKLSKADIDKLQQFTA</sequence>
<keyword evidence="6" id="KW-0812">Transmembrane</keyword>
<keyword evidence="3" id="KW-0328">Glycosyltransferase</keyword>
<dbReference type="InterPro" id="IPR002685">
    <property type="entry name" value="Glyco_trans_15"/>
</dbReference>
<reference evidence="7" key="1">
    <citation type="submission" date="2020-10" db="EMBL/GenBank/DDBJ databases">
        <authorList>
            <person name="Roach M.J.R."/>
        </authorList>
    </citation>
    <scope>NUCLEOTIDE SEQUENCE</scope>
    <source>
        <strain evidence="7">CBS 1945</strain>
    </source>
</reference>
<proteinExistence type="inferred from homology"/>
<evidence type="ECO:0000313" key="7">
    <source>
        <dbReference type="EMBL" id="QPG76938.1"/>
    </source>
</evidence>
<dbReference type="GO" id="GO:0005794">
    <property type="term" value="C:Golgi apparatus"/>
    <property type="evidence" value="ECO:0007669"/>
    <property type="project" value="TreeGrafter"/>
</dbReference>
<dbReference type="SUPFAM" id="SSF53448">
    <property type="entry name" value="Nucleotide-diphospho-sugar transferases"/>
    <property type="match status" value="1"/>
</dbReference>
<dbReference type="OrthoDB" id="439943at2759"/>
<dbReference type="PANTHER" id="PTHR31121">
    <property type="entry name" value="ALPHA-1,2 MANNOSYLTRANSFERASE KTR1"/>
    <property type="match status" value="1"/>
</dbReference>
<dbReference type="GO" id="GO:0000026">
    <property type="term" value="F:alpha-1,2-mannosyltransferase activity"/>
    <property type="evidence" value="ECO:0007669"/>
    <property type="project" value="TreeGrafter"/>
</dbReference>
<evidence type="ECO:0000256" key="4">
    <source>
        <dbReference type="ARBA" id="ARBA00022679"/>
    </source>
</evidence>
<dbReference type="AlphaFoldDB" id="A0A875S7K8"/>
<evidence type="ECO:0000256" key="1">
    <source>
        <dbReference type="ARBA" id="ARBA00004606"/>
    </source>
</evidence>
<dbReference type="Pfam" id="PF01793">
    <property type="entry name" value="Glyco_transf_15"/>
    <property type="match status" value="2"/>
</dbReference>
<keyword evidence="4" id="KW-0808">Transferase</keyword>
<evidence type="ECO:0000256" key="5">
    <source>
        <dbReference type="ARBA" id="ARBA00022968"/>
    </source>
</evidence>
<dbReference type="GO" id="GO:0006487">
    <property type="term" value="P:protein N-linked glycosylation"/>
    <property type="evidence" value="ECO:0007669"/>
    <property type="project" value="TreeGrafter"/>
</dbReference>
<protein>
    <submittedName>
        <fullName evidence="7">Uncharacterized protein</fullName>
    </submittedName>
</protein>
<gene>
    <name evidence="7" type="ORF">FOA43_004332</name>
</gene>
<accession>A0A875S7K8</accession>
<evidence type="ECO:0000256" key="2">
    <source>
        <dbReference type="ARBA" id="ARBA00007677"/>
    </source>
</evidence>
<dbReference type="InterPro" id="IPR029044">
    <property type="entry name" value="Nucleotide-diphossugar_trans"/>
</dbReference>
<dbReference type="Gene3D" id="3.90.550.10">
    <property type="entry name" value="Spore Coat Polysaccharide Biosynthesis Protein SpsA, Chain A"/>
    <property type="match status" value="1"/>
</dbReference>